<dbReference type="EMBL" id="CAXAMN010004636">
    <property type="protein sequence ID" value="CAK9010354.1"/>
    <property type="molecule type" value="Genomic_DNA"/>
</dbReference>
<protein>
    <submittedName>
        <fullName evidence="1">Uncharacterized protein</fullName>
    </submittedName>
</protein>
<evidence type="ECO:0000313" key="2">
    <source>
        <dbReference type="Proteomes" id="UP001642484"/>
    </source>
</evidence>
<comment type="caution">
    <text evidence="1">The sequence shown here is derived from an EMBL/GenBank/DDBJ whole genome shotgun (WGS) entry which is preliminary data.</text>
</comment>
<reference evidence="1 2" key="1">
    <citation type="submission" date="2024-02" db="EMBL/GenBank/DDBJ databases">
        <authorList>
            <person name="Chen Y."/>
            <person name="Shah S."/>
            <person name="Dougan E. K."/>
            <person name="Thang M."/>
            <person name="Chan C."/>
        </authorList>
    </citation>
    <scope>NUCLEOTIDE SEQUENCE [LARGE SCALE GENOMIC DNA]</scope>
</reference>
<keyword evidence="2" id="KW-1185">Reference proteome</keyword>
<name>A0ABP0J7N7_9DINO</name>
<proteinExistence type="predicted"/>
<accession>A0ABP0J7N7</accession>
<gene>
    <name evidence="1" type="ORF">CCMP2556_LOCUS10042</name>
</gene>
<dbReference type="Proteomes" id="UP001642484">
    <property type="component" value="Unassembled WGS sequence"/>
</dbReference>
<evidence type="ECO:0000313" key="1">
    <source>
        <dbReference type="EMBL" id="CAK9010354.1"/>
    </source>
</evidence>
<sequence length="200" mass="21694">MHPLRPGVVQTQKDLEAANMLRSRLQGFGGVAPAHLPGHDIINFLQQVATGGSSAAAPTPKVAPIVVPAVVAPTTVPAPRSGGPKQKGAQHRALRGEKGILVLEPQIVHRIRITDHGVSMGLAETGSRPIRTLRTPVHDTDLDRFGVVVLVRPRGRQAEITATPFLMNIPTGLFVSISRRKEDQSDPERYWAQKTTWVEE</sequence>
<organism evidence="1 2">
    <name type="scientific">Durusdinium trenchii</name>
    <dbReference type="NCBI Taxonomy" id="1381693"/>
    <lineage>
        <taxon>Eukaryota</taxon>
        <taxon>Sar</taxon>
        <taxon>Alveolata</taxon>
        <taxon>Dinophyceae</taxon>
        <taxon>Suessiales</taxon>
        <taxon>Symbiodiniaceae</taxon>
        <taxon>Durusdinium</taxon>
    </lineage>
</organism>